<proteinExistence type="predicted"/>
<name>A0ABM9W325_9FIRM</name>
<protein>
    <submittedName>
        <fullName evidence="1">Uncharacterized protein</fullName>
    </submittedName>
</protein>
<dbReference type="EMBL" id="FCOW01000004">
    <property type="protein sequence ID" value="CVK18399.1"/>
    <property type="molecule type" value="Genomic_DNA"/>
</dbReference>
<evidence type="ECO:0000313" key="2">
    <source>
        <dbReference type="Proteomes" id="UP000245702"/>
    </source>
</evidence>
<gene>
    <name evidence="1" type="ORF">SSPH_01037</name>
</gene>
<keyword evidence="2" id="KW-1185">Reference proteome</keyword>
<reference evidence="1 2" key="1">
    <citation type="submission" date="2016-01" db="EMBL/GenBank/DDBJ databases">
        <authorList>
            <person name="Brown R."/>
        </authorList>
    </citation>
    <scope>NUCLEOTIDE SEQUENCE [LARGE SCALE GENOMIC DNA]</scope>
    <source>
        <strain evidence="1">Sporomusa sphaeroides DSM 2875</strain>
    </source>
</reference>
<sequence length="119" mass="13874">MLLHFEQMRDEVKAKKDNGLISDIEPIEQLTKRANLEIIYQSVYRLYFDDTHVSVNSIEKYIAHEDSPYLINLRDTSDLTEIQTCNILILLTALSLYLDLMGQANDRNVFMVEQISESF</sequence>
<accession>A0ABM9W325</accession>
<organism evidence="1 2">
    <name type="scientific">Sporomusa sphaeroides DSM 2875</name>
    <dbReference type="NCBI Taxonomy" id="1337886"/>
    <lineage>
        <taxon>Bacteria</taxon>
        <taxon>Bacillati</taxon>
        <taxon>Bacillota</taxon>
        <taxon>Negativicutes</taxon>
        <taxon>Selenomonadales</taxon>
        <taxon>Sporomusaceae</taxon>
        <taxon>Sporomusa</taxon>
    </lineage>
</organism>
<comment type="caution">
    <text evidence="1">The sequence shown here is derived from an EMBL/GenBank/DDBJ whole genome shotgun (WGS) entry which is preliminary data.</text>
</comment>
<evidence type="ECO:0000313" key="1">
    <source>
        <dbReference type="EMBL" id="CVK18399.1"/>
    </source>
</evidence>
<dbReference type="Proteomes" id="UP000245702">
    <property type="component" value="Unassembled WGS sequence"/>
</dbReference>